<reference evidence="3" key="2">
    <citation type="submission" date="2025-08" db="UniProtKB">
        <authorList>
            <consortium name="Ensembl"/>
        </authorList>
    </citation>
    <scope>IDENTIFICATION</scope>
    <source>
        <strain evidence="3">Guanapo</strain>
    </source>
</reference>
<feature type="chain" id="PRO_5018176210" evidence="2">
    <location>
        <begin position="31"/>
        <end position="152"/>
    </location>
</feature>
<feature type="region of interest" description="Disordered" evidence="1">
    <location>
        <begin position="80"/>
        <end position="117"/>
    </location>
</feature>
<reference evidence="3" key="3">
    <citation type="submission" date="2025-09" db="UniProtKB">
        <authorList>
            <consortium name="Ensembl"/>
        </authorList>
    </citation>
    <scope>IDENTIFICATION</scope>
    <source>
        <strain evidence="3">Guanapo</strain>
    </source>
</reference>
<dbReference type="AlphaFoldDB" id="A0A3P9PKS7"/>
<dbReference type="Ensembl" id="ENSPRET00000022573.1">
    <property type="protein sequence ID" value="ENSPREP00000022340.1"/>
    <property type="gene ID" value="ENSPREG00000015083.1"/>
</dbReference>
<accession>A0A3P9PKS7</accession>
<keyword evidence="4" id="KW-1185">Reference proteome</keyword>
<sequence length="152" mass="17081">MCSVCCRLSLIVWVCAGLLVLHWVITEVMSVEVFKNIKAHTVTAEAKDSEKNEKPSPVTSLFSSGFALYVKLTDDTNRKRKLKDHSLPRTDISAHDIFPPGGETNEEKPSSCSNPTSPSLRSHLPFYFLPLSFHIQCLNEKPHASLITYLFF</sequence>
<organism evidence="3 4">
    <name type="scientific">Poecilia reticulata</name>
    <name type="common">Guppy</name>
    <name type="synonym">Acanthophacelus reticulatus</name>
    <dbReference type="NCBI Taxonomy" id="8081"/>
    <lineage>
        <taxon>Eukaryota</taxon>
        <taxon>Metazoa</taxon>
        <taxon>Chordata</taxon>
        <taxon>Craniata</taxon>
        <taxon>Vertebrata</taxon>
        <taxon>Euteleostomi</taxon>
        <taxon>Actinopterygii</taxon>
        <taxon>Neopterygii</taxon>
        <taxon>Teleostei</taxon>
        <taxon>Neoteleostei</taxon>
        <taxon>Acanthomorphata</taxon>
        <taxon>Ovalentaria</taxon>
        <taxon>Atherinomorphae</taxon>
        <taxon>Cyprinodontiformes</taxon>
        <taxon>Poeciliidae</taxon>
        <taxon>Poeciliinae</taxon>
        <taxon>Poecilia</taxon>
    </lineage>
</organism>
<protein>
    <submittedName>
        <fullName evidence="3">Uncharacterized protein</fullName>
    </submittedName>
</protein>
<name>A0A3P9PKS7_POERE</name>
<evidence type="ECO:0000256" key="1">
    <source>
        <dbReference type="SAM" id="MobiDB-lite"/>
    </source>
</evidence>
<feature type="compositionally biased region" description="Basic and acidic residues" evidence="1">
    <location>
        <begin position="84"/>
        <end position="94"/>
    </location>
</feature>
<evidence type="ECO:0000313" key="4">
    <source>
        <dbReference type="Proteomes" id="UP000242638"/>
    </source>
</evidence>
<proteinExistence type="predicted"/>
<dbReference type="Proteomes" id="UP000242638">
    <property type="component" value="Unassembled WGS sequence"/>
</dbReference>
<evidence type="ECO:0000313" key="3">
    <source>
        <dbReference type="Ensembl" id="ENSPREP00000022340.1"/>
    </source>
</evidence>
<reference evidence="4" key="1">
    <citation type="submission" date="2013-11" db="EMBL/GenBank/DDBJ databases">
        <title>The genomic landscape of the Guanapo guppy.</title>
        <authorList>
            <person name="Kuenstner A."/>
            <person name="Dreyer C."/>
        </authorList>
    </citation>
    <scope>NUCLEOTIDE SEQUENCE</scope>
    <source>
        <strain evidence="4">Guanapo</strain>
    </source>
</reference>
<keyword evidence="2" id="KW-0732">Signal</keyword>
<evidence type="ECO:0000256" key="2">
    <source>
        <dbReference type="SAM" id="SignalP"/>
    </source>
</evidence>
<feature type="signal peptide" evidence="2">
    <location>
        <begin position="1"/>
        <end position="30"/>
    </location>
</feature>